<dbReference type="AlphaFoldDB" id="A0AAW2DPW7"/>
<evidence type="ECO:0000256" key="3">
    <source>
        <dbReference type="ARBA" id="ARBA00022833"/>
    </source>
</evidence>
<comment type="caution">
    <text evidence="7">The sequence shown here is derived from an EMBL/GenBank/DDBJ whole genome shotgun (WGS) entry which is preliminary data.</text>
</comment>
<dbReference type="EMBL" id="JAZDWU010000002">
    <property type="protein sequence ID" value="KAL0011588.1"/>
    <property type="molecule type" value="Genomic_DNA"/>
</dbReference>
<dbReference type="Proteomes" id="UP001459277">
    <property type="component" value="Unassembled WGS sequence"/>
</dbReference>
<dbReference type="SMART" id="SM00575">
    <property type="entry name" value="ZnF_PMZ"/>
    <property type="match status" value="1"/>
</dbReference>
<organism evidence="7 8">
    <name type="scientific">Lithocarpus litseifolius</name>
    <dbReference type="NCBI Taxonomy" id="425828"/>
    <lineage>
        <taxon>Eukaryota</taxon>
        <taxon>Viridiplantae</taxon>
        <taxon>Streptophyta</taxon>
        <taxon>Embryophyta</taxon>
        <taxon>Tracheophyta</taxon>
        <taxon>Spermatophyta</taxon>
        <taxon>Magnoliopsida</taxon>
        <taxon>eudicotyledons</taxon>
        <taxon>Gunneridae</taxon>
        <taxon>Pentapetalae</taxon>
        <taxon>rosids</taxon>
        <taxon>fabids</taxon>
        <taxon>Fagales</taxon>
        <taxon>Fagaceae</taxon>
        <taxon>Lithocarpus</taxon>
    </lineage>
</organism>
<keyword evidence="2 4" id="KW-0863">Zinc-finger</keyword>
<reference evidence="7 8" key="1">
    <citation type="submission" date="2024-01" db="EMBL/GenBank/DDBJ databases">
        <title>A telomere-to-telomere, gap-free genome of sweet tea (Lithocarpus litseifolius).</title>
        <authorList>
            <person name="Zhou J."/>
        </authorList>
    </citation>
    <scope>NUCLEOTIDE SEQUENCE [LARGE SCALE GENOMIC DNA]</scope>
    <source>
        <strain evidence="7">Zhou-2022a</strain>
        <tissue evidence="7">Leaf</tissue>
    </source>
</reference>
<dbReference type="PANTHER" id="PTHR31973">
    <property type="entry name" value="POLYPROTEIN, PUTATIVE-RELATED"/>
    <property type="match status" value="1"/>
</dbReference>
<dbReference type="Pfam" id="PF10551">
    <property type="entry name" value="MULE"/>
    <property type="match status" value="1"/>
</dbReference>
<evidence type="ECO:0000259" key="6">
    <source>
        <dbReference type="PROSITE" id="PS50966"/>
    </source>
</evidence>
<dbReference type="InterPro" id="IPR006564">
    <property type="entry name" value="Znf_PMZ"/>
</dbReference>
<feature type="compositionally biased region" description="Low complexity" evidence="5">
    <location>
        <begin position="180"/>
        <end position="225"/>
    </location>
</feature>
<protein>
    <recommendedName>
        <fullName evidence="6">SWIM-type domain-containing protein</fullName>
    </recommendedName>
</protein>
<name>A0AAW2DPW7_9ROSI</name>
<dbReference type="InterPro" id="IPR004332">
    <property type="entry name" value="Transposase_MuDR"/>
</dbReference>
<feature type="region of interest" description="Disordered" evidence="5">
    <location>
        <begin position="796"/>
        <end position="824"/>
    </location>
</feature>
<proteinExistence type="predicted"/>
<dbReference type="PROSITE" id="PS50966">
    <property type="entry name" value="ZF_SWIM"/>
    <property type="match status" value="1"/>
</dbReference>
<dbReference type="InterPro" id="IPR058594">
    <property type="entry name" value="PB1-like_dom_pln"/>
</dbReference>
<sequence>MADEEVKLEVHYGGTFLWNPRLEYFGGKVEIVCRDIDRLSYFEIKGICEELGIDEPCRVHYLGPGGNFEQDLRLIEDDKDAVPMCKLNVGGSRDTIILYVESGHTPLAVEVPYGAGVGAGGGAGAATEGGARGGAGAATGDDASVGVEEEFDWLNEGLEGEDFADDIFGESSPPHNVPFDPNTVPTTDTPQPTTNTPQPTTDTPHPNNNTPQPNTNTPQPNTDTPGPSNVPPNIDLDEEWAEPALEDDIASVDGSDDEQGPRNLEFNERTDMENVRLVVGMKFPNSKVFRKALREYVIQHHIDIKWKLNEKKKISVHCKNNCGWRCYASMVSGEGTFEIKTLKPECTCPLTFRNGQVTSAYVAKRYLEDFGKNPNWEVSSVKHHVMQQISVDLSISQVYRSRKAARGLITGNEEAQYGLLRDYAEMIRGTDVGSKVILQTEMENENAEPKFKRMYIRYNAQKVGFLGGCRPFVGLDGCHLKGRFGGQLLSATAKDGNDNIFPVAMAVVEQENKDSWTWFLEQFADDIGRPEELNLVFISDRQKGLLPAMETLFPTVEHRYCVKHIYNNFKVNHKGMELKSVLWRCAGTTSVREFERGMEHLKSLDEEAWKYLADIEPAQWTRSHFSPRALTDCLANNLSESFNSMILKARDKPILSMLEWIRVRLMSRLYVKKIGIEKYGGRLCPSIQGKLEKLKLESKSFYAMPSGRFVYEVASERERHVVDLVGKTCICRAWDLTGIPCKHGVAAIFVNREMPEDYTHPCYNKDDYVETYKTPIPPMPSQSEWVSSGQPKPVAPIIYKPPGRPPMKRKRDADEPRNPYKVSRANKPVRCGRCQKEGHNARGCKANVTGKWKALYMQTSPILISTPTNTSALHYGLILIQPGGRVTTTSYIATSYTATSSTATSYTATSSDSMVTEPKSVVLFRLQPAPHTPAETWDSRPFATRSPATRSTATRSPATRGAALRGRGNATRTQKCRTRGGKANSGGRGRGRGSK</sequence>
<evidence type="ECO:0000256" key="2">
    <source>
        <dbReference type="ARBA" id="ARBA00022771"/>
    </source>
</evidence>
<feature type="region of interest" description="Disordered" evidence="5">
    <location>
        <begin position="164"/>
        <end position="235"/>
    </location>
</feature>
<evidence type="ECO:0000256" key="1">
    <source>
        <dbReference type="ARBA" id="ARBA00022723"/>
    </source>
</evidence>
<accession>A0AAW2DPW7</accession>
<evidence type="ECO:0000313" key="7">
    <source>
        <dbReference type="EMBL" id="KAL0011588.1"/>
    </source>
</evidence>
<evidence type="ECO:0000313" key="8">
    <source>
        <dbReference type="Proteomes" id="UP001459277"/>
    </source>
</evidence>
<dbReference type="Pfam" id="PF26130">
    <property type="entry name" value="PB1-like"/>
    <property type="match status" value="1"/>
</dbReference>
<feature type="region of interest" description="Disordered" evidence="5">
    <location>
        <begin position="120"/>
        <end position="142"/>
    </location>
</feature>
<keyword evidence="8" id="KW-1185">Reference proteome</keyword>
<feature type="domain" description="SWIM-type" evidence="6">
    <location>
        <begin position="711"/>
        <end position="752"/>
    </location>
</feature>
<feature type="compositionally biased region" description="Low complexity" evidence="5">
    <location>
        <begin position="943"/>
        <end position="963"/>
    </location>
</feature>
<dbReference type="InterPro" id="IPR018289">
    <property type="entry name" value="MULE_transposase_dom"/>
</dbReference>
<dbReference type="GO" id="GO:0008270">
    <property type="term" value="F:zinc ion binding"/>
    <property type="evidence" value="ECO:0007669"/>
    <property type="project" value="UniProtKB-KW"/>
</dbReference>
<gene>
    <name evidence="7" type="ORF">SO802_006696</name>
</gene>
<dbReference type="Pfam" id="PF03108">
    <property type="entry name" value="DBD_Tnp_Mut"/>
    <property type="match status" value="1"/>
</dbReference>
<keyword evidence="1" id="KW-0479">Metal-binding</keyword>
<dbReference type="InterPro" id="IPR007527">
    <property type="entry name" value="Znf_SWIM"/>
</dbReference>
<evidence type="ECO:0000256" key="4">
    <source>
        <dbReference type="PROSITE-ProRule" id="PRU00325"/>
    </source>
</evidence>
<dbReference type="PANTHER" id="PTHR31973:SF187">
    <property type="entry name" value="MUTATOR TRANSPOSASE MUDRA PROTEIN"/>
    <property type="match status" value="1"/>
</dbReference>
<feature type="region of interest" description="Disordered" evidence="5">
    <location>
        <begin position="931"/>
        <end position="995"/>
    </location>
</feature>
<evidence type="ECO:0000256" key="5">
    <source>
        <dbReference type="SAM" id="MobiDB-lite"/>
    </source>
</evidence>
<dbReference type="Pfam" id="PF04434">
    <property type="entry name" value="SWIM"/>
    <property type="match status" value="1"/>
</dbReference>
<keyword evidence="3" id="KW-0862">Zinc</keyword>